<name>A0A433TDD4_ELYCH</name>
<feature type="compositionally biased region" description="Basic and acidic residues" evidence="2">
    <location>
        <begin position="1195"/>
        <end position="1207"/>
    </location>
</feature>
<dbReference type="SUPFAM" id="SSF57997">
    <property type="entry name" value="Tropomyosin"/>
    <property type="match status" value="1"/>
</dbReference>
<dbReference type="OrthoDB" id="6161297at2759"/>
<sequence>MKDKEQIESDLNQFKQTCFELERNHTNLNVSHSELKDKLENKEKMFDAEIKEKENLVEEVTNLKSQLSDVVENNKIYQTSCSEMQEKLMLVETKLQEAGTEKENQEKKLYDVNQELSEMHAKCQLLQDSLSQIQTAEGEKNEAGEKLRQELAEKEGIVSQLREEKELLSSHIVEMTTSYDQLQSSETSLKDAYDTLKTENEKRSTEMGVLQDKLSNSEQTVGRLEGIVSSVSNELQERDEALIEQASQIAKLKEEVQEKSVEMEELSEKLKCLQQQNDLFASEADSSLKENIEKQEHLKTQLDEIKRMSSEKEEQLLISENLLDSEKRAHEETLNKLRKLELESCRVQSELSHCIECAHEREAYMVDQATLIDQKNGKLGDAINELSGKDAELIEIQNKLKSLSEEHAAALSQIESLQSAKETLQADILGLQVNLDNQETTNTQYAVECKQLNERLTQMTQTLEGKDAVVFNLNHDIEMYQKEIDDLRSEVVQRDTTIAGLQEDLSSAKLTVDRKHEEAEMLKSNFDSCMEDMQVKLTEQEAKTKRLQSQLAEEARNVHQGKDELKEVYEQQINQMEDKIIKCEQQNEQLEKDLQDVRSRAASSKDLYEHQLAELELNLQASNSDLVRCKNELSKVTSNHECAVAGLKRLHEIQSSELEDNCMALEKTIAEQKRKINEMQNKFHKDKINSEQNFEIQLSDVEEKRRMTEHEVDRLKRHLEEMKSDHAREMQHLEKSYESRLFELEDKVCVAVSERDRLRASLADQSDSNSVALESKLQEVEAVRRELELRNHALDDEVLSLKESAQQREEEMMAVLKNAAERHKEDTDNLNMELNRLNEKILEQSKQLATVKADYEEKIQDLEMNNCQLKEKVKVLEMHAEHDQELREGEQFVDLRAENTELQSKVASLSEEINSLKLQLFKQRQSERNEVLVRGVEEICPPFQSTSDFIEDDCFSPTDEQPVKDHFVAEHSKQYAASPHGIDAVNKEEPDFVEGFQPEIEDEQILGKIQPLHSHPIQETAVNEGFQPDSDMFVMEEPDDGMEQDRWLPNVSVGMSPSHLNSNKLQFDFPEPTGNTCHGNDSFDGFTSEAKEFTSAELEKKIQAVRDELEEQYVGKMRKQEVELAHDFATKQETVQREMEQNYVQRVQAIKYEWEQKFTKALQKMRREMEKKHMRDLNAVWQGTSSPRSMGTSPRETRTELNSRDQEDLGETVEQLHRENQELAEVRDVLLQQIEMSQARGLHTKVQHELQSLLSNRDVAPPASQTSQTSTARTTPTRTAASPSPEDEGAGEGKDTDTGDIDADVASEVSDTSSARERFLEELEDIAQQSSQDLPLEWELTTTLMASAMIGAGDAEVDGGTSTGGSGPPEHRSIWEVFDGRCVRQDCQEVRLKLHRITEWLLEVRARGDEAVPVSDLTLFLDEGFLFGDKDEGFFFLPDSDSNVDFVVEEGSSEVASDK</sequence>
<feature type="compositionally biased region" description="Polar residues" evidence="2">
    <location>
        <begin position="1181"/>
        <end position="1194"/>
    </location>
</feature>
<dbReference type="PANTHER" id="PTHR23159:SF31">
    <property type="entry name" value="CENTROSOME-ASSOCIATED PROTEIN CEP250 ISOFORM X1"/>
    <property type="match status" value="1"/>
</dbReference>
<accession>A0A433TDD4</accession>
<dbReference type="Gene3D" id="1.10.287.1490">
    <property type="match status" value="1"/>
</dbReference>
<feature type="compositionally biased region" description="Low complexity" evidence="2">
    <location>
        <begin position="1260"/>
        <end position="1284"/>
    </location>
</feature>
<evidence type="ECO:0000256" key="1">
    <source>
        <dbReference type="SAM" id="Coils"/>
    </source>
</evidence>
<keyword evidence="4" id="KW-1185">Reference proteome</keyword>
<feature type="coiled-coil region" evidence="1">
    <location>
        <begin position="235"/>
        <end position="343"/>
    </location>
</feature>
<organism evidence="3 4">
    <name type="scientific">Elysia chlorotica</name>
    <name type="common">Eastern emerald elysia</name>
    <name type="synonym">Sea slug</name>
    <dbReference type="NCBI Taxonomy" id="188477"/>
    <lineage>
        <taxon>Eukaryota</taxon>
        <taxon>Metazoa</taxon>
        <taxon>Spiralia</taxon>
        <taxon>Lophotrochozoa</taxon>
        <taxon>Mollusca</taxon>
        <taxon>Gastropoda</taxon>
        <taxon>Heterobranchia</taxon>
        <taxon>Euthyneura</taxon>
        <taxon>Panpulmonata</taxon>
        <taxon>Sacoglossa</taxon>
        <taxon>Placobranchoidea</taxon>
        <taxon>Plakobranchidae</taxon>
        <taxon>Elysia</taxon>
    </lineage>
</organism>
<feature type="coiled-coil region" evidence="1">
    <location>
        <begin position="530"/>
        <end position="736"/>
    </location>
</feature>
<dbReference type="EMBL" id="RQTK01000444">
    <property type="protein sequence ID" value="RUS79543.1"/>
    <property type="molecule type" value="Genomic_DNA"/>
</dbReference>
<feature type="coiled-coil region" evidence="1">
    <location>
        <begin position="770"/>
        <end position="919"/>
    </location>
</feature>
<feature type="non-terminal residue" evidence="3">
    <location>
        <position position="1459"/>
    </location>
</feature>
<protein>
    <recommendedName>
        <fullName evidence="5">Pericentrin/AKAP-450 centrosomal targeting domain-containing protein</fullName>
    </recommendedName>
</protein>
<dbReference type="STRING" id="188477.A0A433TDD4"/>
<keyword evidence="1" id="KW-0175">Coiled coil</keyword>
<dbReference type="PANTHER" id="PTHR23159">
    <property type="entry name" value="CENTROSOMAL PROTEIN 2"/>
    <property type="match status" value="1"/>
</dbReference>
<evidence type="ECO:0000256" key="2">
    <source>
        <dbReference type="SAM" id="MobiDB-lite"/>
    </source>
</evidence>
<feature type="region of interest" description="Disordered" evidence="2">
    <location>
        <begin position="1256"/>
        <end position="1315"/>
    </location>
</feature>
<evidence type="ECO:0008006" key="5">
    <source>
        <dbReference type="Google" id="ProtNLM"/>
    </source>
</evidence>
<feature type="coiled-coil region" evidence="1">
    <location>
        <begin position="4"/>
        <end position="164"/>
    </location>
</feature>
<feature type="coiled-coil region" evidence="1">
    <location>
        <begin position="386"/>
        <end position="490"/>
    </location>
</feature>
<gene>
    <name evidence="3" type="ORF">EGW08_012673</name>
</gene>
<reference evidence="3 4" key="1">
    <citation type="submission" date="2019-01" db="EMBL/GenBank/DDBJ databases">
        <title>A draft genome assembly of the solar-powered sea slug Elysia chlorotica.</title>
        <authorList>
            <person name="Cai H."/>
            <person name="Li Q."/>
            <person name="Fang X."/>
            <person name="Li J."/>
            <person name="Curtis N.E."/>
            <person name="Altenburger A."/>
            <person name="Shibata T."/>
            <person name="Feng M."/>
            <person name="Maeda T."/>
            <person name="Schwartz J.A."/>
            <person name="Shigenobu S."/>
            <person name="Lundholm N."/>
            <person name="Nishiyama T."/>
            <person name="Yang H."/>
            <person name="Hasebe M."/>
            <person name="Li S."/>
            <person name="Pierce S.K."/>
            <person name="Wang J."/>
        </authorList>
    </citation>
    <scope>NUCLEOTIDE SEQUENCE [LARGE SCALE GENOMIC DNA]</scope>
    <source>
        <strain evidence="3">EC2010</strain>
        <tissue evidence="3">Whole organism of an adult</tissue>
    </source>
</reference>
<dbReference type="Proteomes" id="UP000271974">
    <property type="component" value="Unassembled WGS sequence"/>
</dbReference>
<proteinExistence type="predicted"/>
<feature type="region of interest" description="Disordered" evidence="2">
    <location>
        <begin position="1179"/>
        <end position="1209"/>
    </location>
</feature>
<evidence type="ECO:0000313" key="4">
    <source>
        <dbReference type="Proteomes" id="UP000271974"/>
    </source>
</evidence>
<evidence type="ECO:0000313" key="3">
    <source>
        <dbReference type="EMBL" id="RUS79543.1"/>
    </source>
</evidence>
<comment type="caution">
    <text evidence="3">The sequence shown here is derived from an EMBL/GenBank/DDBJ whole genome shotgun (WGS) entry which is preliminary data.</text>
</comment>